<evidence type="ECO:0000259" key="3">
    <source>
        <dbReference type="PROSITE" id="PS51186"/>
    </source>
</evidence>
<dbReference type="PANTHER" id="PTHR43877">
    <property type="entry name" value="AMINOALKYLPHOSPHONATE N-ACETYLTRANSFERASE-RELATED-RELATED"/>
    <property type="match status" value="1"/>
</dbReference>
<dbReference type="InterPro" id="IPR016181">
    <property type="entry name" value="Acyl_CoA_acyltransferase"/>
</dbReference>
<dbReference type="AlphaFoldDB" id="A0A1H3U485"/>
<evidence type="ECO:0000256" key="1">
    <source>
        <dbReference type="ARBA" id="ARBA00022679"/>
    </source>
</evidence>
<dbReference type="PROSITE" id="PS51186">
    <property type="entry name" value="GNAT"/>
    <property type="match status" value="1"/>
</dbReference>
<dbReference type="Gene3D" id="3.40.630.30">
    <property type="match status" value="1"/>
</dbReference>
<sequence length="171" mass="19418">MEYRIDLVTEVDDKPALEELLTEYYAVVLHKLSLVGGSARNEPKDMASSVLANIQTFLPPTGRLVLAYSKQNRLVGCGTLQQARPDAGELKRLFVRPEASGNRLGRALVDARMEAAREMGWRTLLVNAVTGNQDMLRIYESLGFRFIERYPECSDPIELTDYFDYMQFDFS</sequence>
<dbReference type="RefSeq" id="WP_092647751.1">
    <property type="nucleotide sequence ID" value="NZ_FNPX01000023.1"/>
</dbReference>
<dbReference type="InterPro" id="IPR050832">
    <property type="entry name" value="Bact_Acetyltransf"/>
</dbReference>
<dbReference type="InterPro" id="IPR000182">
    <property type="entry name" value="GNAT_dom"/>
</dbReference>
<proteinExistence type="predicted"/>
<keyword evidence="1 4" id="KW-0808">Transferase</keyword>
<dbReference type="CDD" id="cd04301">
    <property type="entry name" value="NAT_SF"/>
    <property type="match status" value="1"/>
</dbReference>
<name>A0A1H3U485_9RHOB</name>
<reference evidence="5" key="1">
    <citation type="submission" date="2016-10" db="EMBL/GenBank/DDBJ databases">
        <authorList>
            <person name="Varghese N."/>
            <person name="Submissions S."/>
        </authorList>
    </citation>
    <scope>NUCLEOTIDE SEQUENCE [LARGE SCALE GENOMIC DNA]</scope>
    <source>
        <strain evidence="5">DSM 100420</strain>
    </source>
</reference>
<protein>
    <submittedName>
        <fullName evidence="4">Acetyltransferase (GNAT) family protein</fullName>
    </submittedName>
</protein>
<dbReference type="GO" id="GO:0016747">
    <property type="term" value="F:acyltransferase activity, transferring groups other than amino-acyl groups"/>
    <property type="evidence" value="ECO:0007669"/>
    <property type="project" value="InterPro"/>
</dbReference>
<dbReference type="STRING" id="1244108.SAMN05444004_12328"/>
<dbReference type="Pfam" id="PF00583">
    <property type="entry name" value="Acetyltransf_1"/>
    <property type="match status" value="1"/>
</dbReference>
<dbReference type="SUPFAM" id="SSF55729">
    <property type="entry name" value="Acyl-CoA N-acyltransferases (Nat)"/>
    <property type="match status" value="1"/>
</dbReference>
<evidence type="ECO:0000256" key="2">
    <source>
        <dbReference type="ARBA" id="ARBA00023315"/>
    </source>
</evidence>
<evidence type="ECO:0000313" key="4">
    <source>
        <dbReference type="EMBL" id="SDZ57304.1"/>
    </source>
</evidence>
<gene>
    <name evidence="4" type="ORF">SAMN05444004_12328</name>
</gene>
<organism evidence="4 5">
    <name type="scientific">Jannaschia faecimaris</name>
    <dbReference type="NCBI Taxonomy" id="1244108"/>
    <lineage>
        <taxon>Bacteria</taxon>
        <taxon>Pseudomonadati</taxon>
        <taxon>Pseudomonadota</taxon>
        <taxon>Alphaproteobacteria</taxon>
        <taxon>Rhodobacterales</taxon>
        <taxon>Roseobacteraceae</taxon>
        <taxon>Jannaschia</taxon>
    </lineage>
</organism>
<accession>A0A1H3U485</accession>
<keyword evidence="2" id="KW-0012">Acyltransferase</keyword>
<dbReference type="OrthoDB" id="2436196at2"/>
<keyword evidence="5" id="KW-1185">Reference proteome</keyword>
<feature type="domain" description="N-acetyltransferase" evidence="3">
    <location>
        <begin position="3"/>
        <end position="171"/>
    </location>
</feature>
<dbReference type="Proteomes" id="UP000198914">
    <property type="component" value="Unassembled WGS sequence"/>
</dbReference>
<dbReference type="PANTHER" id="PTHR43877:SF2">
    <property type="entry name" value="AMINOALKYLPHOSPHONATE N-ACETYLTRANSFERASE-RELATED"/>
    <property type="match status" value="1"/>
</dbReference>
<dbReference type="EMBL" id="FNPX01000023">
    <property type="protein sequence ID" value="SDZ57304.1"/>
    <property type="molecule type" value="Genomic_DNA"/>
</dbReference>
<evidence type="ECO:0000313" key="5">
    <source>
        <dbReference type="Proteomes" id="UP000198914"/>
    </source>
</evidence>